<keyword evidence="3" id="KW-1185">Reference proteome</keyword>
<name>A0A1X2G728_9FUNG</name>
<comment type="caution">
    <text evidence="2">The sequence shown here is derived from an EMBL/GenBank/DDBJ whole genome shotgun (WGS) entry which is preliminary data.</text>
</comment>
<gene>
    <name evidence="2" type="ORF">DM01DRAFT_1339429</name>
</gene>
<evidence type="ECO:0000313" key="2">
    <source>
        <dbReference type="EMBL" id="ORX46772.1"/>
    </source>
</evidence>
<dbReference type="EMBL" id="MCGT01000036">
    <property type="protein sequence ID" value="ORX46772.1"/>
    <property type="molecule type" value="Genomic_DNA"/>
</dbReference>
<sequence length="188" mass="21655">MANLPFAPSATPTRWYSKPYNAQDDFDEIKRIENQYQHDCSLVVETHCPFPMVSPMQLQQQREKQQLQQQHDDIGYRKDLPETASGFDMFTFDTPSQMHMANDTMDDDQQRPSPARDMNSFFDMPATDDRPTISNSIFWGQQPSSHSPPLSPTLSSWIQPDTHDHQGDDGSSMDMAMDSPFQQRFSRS</sequence>
<feature type="compositionally biased region" description="Low complexity" evidence="1">
    <location>
        <begin position="169"/>
        <end position="179"/>
    </location>
</feature>
<reference evidence="2 3" key="1">
    <citation type="submission" date="2016-07" db="EMBL/GenBank/DDBJ databases">
        <title>Pervasive Adenine N6-methylation of Active Genes in Fungi.</title>
        <authorList>
            <consortium name="DOE Joint Genome Institute"/>
            <person name="Mondo S.J."/>
            <person name="Dannebaum R.O."/>
            <person name="Kuo R.C."/>
            <person name="Labutti K."/>
            <person name="Haridas S."/>
            <person name="Kuo A."/>
            <person name="Salamov A."/>
            <person name="Ahrendt S.R."/>
            <person name="Lipzen A."/>
            <person name="Sullivan W."/>
            <person name="Andreopoulos W.B."/>
            <person name="Clum A."/>
            <person name="Lindquist E."/>
            <person name="Daum C."/>
            <person name="Ramamoorthy G.K."/>
            <person name="Gryganskyi A."/>
            <person name="Culley D."/>
            <person name="Magnuson J.K."/>
            <person name="James T.Y."/>
            <person name="O'Malley M.A."/>
            <person name="Stajich J.E."/>
            <person name="Spatafora J.W."/>
            <person name="Visel A."/>
            <person name="Grigoriev I.V."/>
        </authorList>
    </citation>
    <scope>NUCLEOTIDE SEQUENCE [LARGE SCALE GENOMIC DNA]</scope>
    <source>
        <strain evidence="2 3">NRRL 3301</strain>
    </source>
</reference>
<feature type="region of interest" description="Disordered" evidence="1">
    <location>
        <begin position="132"/>
        <end position="188"/>
    </location>
</feature>
<dbReference type="Proteomes" id="UP000242146">
    <property type="component" value="Unassembled WGS sequence"/>
</dbReference>
<accession>A0A1X2G728</accession>
<organism evidence="2 3">
    <name type="scientific">Hesseltinella vesiculosa</name>
    <dbReference type="NCBI Taxonomy" id="101127"/>
    <lineage>
        <taxon>Eukaryota</taxon>
        <taxon>Fungi</taxon>
        <taxon>Fungi incertae sedis</taxon>
        <taxon>Mucoromycota</taxon>
        <taxon>Mucoromycotina</taxon>
        <taxon>Mucoromycetes</taxon>
        <taxon>Mucorales</taxon>
        <taxon>Cunninghamellaceae</taxon>
        <taxon>Hesseltinella</taxon>
    </lineage>
</organism>
<feature type="compositionally biased region" description="Low complexity" evidence="1">
    <location>
        <begin position="143"/>
        <end position="156"/>
    </location>
</feature>
<evidence type="ECO:0000313" key="3">
    <source>
        <dbReference type="Proteomes" id="UP000242146"/>
    </source>
</evidence>
<protein>
    <submittedName>
        <fullName evidence="2">Uncharacterized protein</fullName>
    </submittedName>
</protein>
<dbReference type="OrthoDB" id="10602486at2759"/>
<evidence type="ECO:0000256" key="1">
    <source>
        <dbReference type="SAM" id="MobiDB-lite"/>
    </source>
</evidence>
<proteinExistence type="predicted"/>
<dbReference type="AlphaFoldDB" id="A0A1X2G728"/>
<feature type="compositionally biased region" description="Polar residues" evidence="1">
    <location>
        <begin position="132"/>
        <end position="142"/>
    </location>
</feature>